<dbReference type="GO" id="GO:0004523">
    <property type="term" value="F:RNA-DNA hybrid ribonuclease activity"/>
    <property type="evidence" value="ECO:0007669"/>
    <property type="project" value="InterPro"/>
</dbReference>
<dbReference type="AlphaFoldDB" id="A0A2P5VUF0"/>
<dbReference type="GO" id="GO:0003676">
    <property type="term" value="F:nucleic acid binding"/>
    <property type="evidence" value="ECO:0007669"/>
    <property type="project" value="InterPro"/>
</dbReference>
<organism evidence="2 3">
    <name type="scientific">Gossypium barbadense</name>
    <name type="common">Sea Island cotton</name>
    <name type="synonym">Hibiscus barbadensis</name>
    <dbReference type="NCBI Taxonomy" id="3634"/>
    <lineage>
        <taxon>Eukaryota</taxon>
        <taxon>Viridiplantae</taxon>
        <taxon>Streptophyta</taxon>
        <taxon>Embryophyta</taxon>
        <taxon>Tracheophyta</taxon>
        <taxon>Spermatophyta</taxon>
        <taxon>Magnoliopsida</taxon>
        <taxon>eudicotyledons</taxon>
        <taxon>Gunneridae</taxon>
        <taxon>Pentapetalae</taxon>
        <taxon>rosids</taxon>
        <taxon>malvids</taxon>
        <taxon>Malvales</taxon>
        <taxon>Malvaceae</taxon>
        <taxon>Malvoideae</taxon>
        <taxon>Gossypium</taxon>
    </lineage>
</organism>
<dbReference type="Pfam" id="PF13456">
    <property type="entry name" value="RVT_3"/>
    <property type="match status" value="1"/>
</dbReference>
<dbReference type="EMBL" id="KZ670842">
    <property type="protein sequence ID" value="PPR82465.1"/>
    <property type="molecule type" value="Genomic_DNA"/>
</dbReference>
<dbReference type="PANTHER" id="PTHR47074">
    <property type="entry name" value="BNAC02G40300D PROTEIN"/>
    <property type="match status" value="1"/>
</dbReference>
<gene>
    <name evidence="2" type="ORF">GOBAR_AA38250</name>
</gene>
<feature type="domain" description="RNase H type-1" evidence="1">
    <location>
        <begin position="57"/>
        <end position="128"/>
    </location>
</feature>
<dbReference type="InterPro" id="IPR002156">
    <property type="entry name" value="RNaseH_domain"/>
</dbReference>
<reference evidence="2 3" key="1">
    <citation type="submission" date="2015-01" db="EMBL/GenBank/DDBJ databases">
        <title>Genome of allotetraploid Gossypium barbadense reveals genomic plasticity and fiber elongation in cotton evolution.</title>
        <authorList>
            <person name="Chen X."/>
            <person name="Liu X."/>
            <person name="Zhao B."/>
            <person name="Zheng H."/>
            <person name="Hu Y."/>
            <person name="Lu G."/>
            <person name="Yang C."/>
            <person name="Chen J."/>
            <person name="Shan C."/>
            <person name="Zhang L."/>
            <person name="Zhou Y."/>
            <person name="Wang L."/>
            <person name="Guo W."/>
            <person name="Bai Y."/>
            <person name="Ruan J."/>
            <person name="Shangguan X."/>
            <person name="Mao Y."/>
            <person name="Jiang J."/>
            <person name="Zhu Y."/>
            <person name="Lei J."/>
            <person name="Kang H."/>
            <person name="Chen S."/>
            <person name="He X."/>
            <person name="Wang R."/>
            <person name="Wang Y."/>
            <person name="Chen J."/>
            <person name="Wang L."/>
            <person name="Yu S."/>
            <person name="Wang B."/>
            <person name="Wei J."/>
            <person name="Song S."/>
            <person name="Lu X."/>
            <person name="Gao Z."/>
            <person name="Gu W."/>
            <person name="Deng X."/>
            <person name="Ma D."/>
            <person name="Wang S."/>
            <person name="Liang W."/>
            <person name="Fang L."/>
            <person name="Cai C."/>
            <person name="Zhu X."/>
            <person name="Zhou B."/>
            <person name="Zhang Y."/>
            <person name="Chen Z."/>
            <person name="Xu S."/>
            <person name="Zhu R."/>
            <person name="Wang S."/>
            <person name="Zhang T."/>
            <person name="Zhao G."/>
        </authorList>
    </citation>
    <scope>NUCLEOTIDE SEQUENCE [LARGE SCALE GENOMIC DNA]</scope>
    <source>
        <strain evidence="3">cv. Xinhai21</strain>
        <tissue evidence="2">Leaf</tissue>
    </source>
</reference>
<name>A0A2P5VUF0_GOSBA</name>
<proteinExistence type="predicted"/>
<evidence type="ECO:0000313" key="2">
    <source>
        <dbReference type="EMBL" id="PPR82465.1"/>
    </source>
</evidence>
<protein>
    <recommendedName>
        <fullName evidence="1">RNase H type-1 domain-containing protein</fullName>
    </recommendedName>
</protein>
<dbReference type="PANTHER" id="PTHR47074:SF61">
    <property type="entry name" value="RNASE H TYPE-1 DOMAIN-CONTAINING PROTEIN"/>
    <property type="match status" value="1"/>
</dbReference>
<sequence length="181" mass="20004">MARNKLLHENKVQIEASLIQFITDYIQEIEGVKEKLPVSSVFNEYWKPSRITNVKINFDTAFDKQNKRSCTGVVIRDTTSNVLKSITYKNEHIPIAFAVEALTCVQAVRFKAKLGFLPVEVESDAFKLARRQTNTVAHILATEGLKERGNTHLTPGLSSAVARTVAADKNGEVVGSGGLMT</sequence>
<dbReference type="Proteomes" id="UP000239757">
    <property type="component" value="Unassembled WGS sequence"/>
</dbReference>
<evidence type="ECO:0000259" key="1">
    <source>
        <dbReference type="Pfam" id="PF13456"/>
    </source>
</evidence>
<dbReference type="OrthoDB" id="967869at2759"/>
<dbReference type="InterPro" id="IPR052929">
    <property type="entry name" value="RNase_H-like_EbsB-rel"/>
</dbReference>
<accession>A0A2P5VUF0</accession>
<evidence type="ECO:0000313" key="3">
    <source>
        <dbReference type="Proteomes" id="UP000239757"/>
    </source>
</evidence>